<evidence type="ECO:0000256" key="3">
    <source>
        <dbReference type="SAM" id="Phobius"/>
    </source>
</evidence>
<feature type="domain" description="Cytochrome b5 heme-binding" evidence="4">
    <location>
        <begin position="70"/>
        <end position="166"/>
    </location>
</feature>
<proteinExistence type="inferred from homology"/>
<dbReference type="SMART" id="SM01117">
    <property type="entry name" value="Cyt-b5"/>
    <property type="match status" value="1"/>
</dbReference>
<keyword evidence="3" id="KW-0812">Transmembrane</keyword>
<reference evidence="5 6" key="1">
    <citation type="submission" date="2023-01" db="EMBL/GenBank/DDBJ databases">
        <authorList>
            <person name="Whitehead M."/>
        </authorList>
    </citation>
    <scope>NUCLEOTIDE SEQUENCE [LARGE SCALE GENOMIC DNA]</scope>
</reference>
<dbReference type="EMBL" id="CARXXK010000002">
    <property type="protein sequence ID" value="CAI6355576.1"/>
    <property type="molecule type" value="Genomic_DNA"/>
</dbReference>
<protein>
    <recommendedName>
        <fullName evidence="4">Cytochrome b5 heme-binding domain-containing protein</fullName>
    </recommendedName>
</protein>
<evidence type="ECO:0000256" key="1">
    <source>
        <dbReference type="ARBA" id="ARBA00038357"/>
    </source>
</evidence>
<organism evidence="5 6">
    <name type="scientific">Macrosiphum euphorbiae</name>
    <name type="common">potato aphid</name>
    <dbReference type="NCBI Taxonomy" id="13131"/>
    <lineage>
        <taxon>Eukaryota</taxon>
        <taxon>Metazoa</taxon>
        <taxon>Ecdysozoa</taxon>
        <taxon>Arthropoda</taxon>
        <taxon>Hexapoda</taxon>
        <taxon>Insecta</taxon>
        <taxon>Pterygota</taxon>
        <taxon>Neoptera</taxon>
        <taxon>Paraneoptera</taxon>
        <taxon>Hemiptera</taxon>
        <taxon>Sternorrhyncha</taxon>
        <taxon>Aphidomorpha</taxon>
        <taxon>Aphidoidea</taxon>
        <taxon>Aphididae</taxon>
        <taxon>Macrosiphini</taxon>
        <taxon>Macrosiphum</taxon>
    </lineage>
</organism>
<dbReference type="FunFam" id="3.10.120.10:FF:000003">
    <property type="entry name" value="membrane-associated progesterone receptor component 1"/>
    <property type="match status" value="1"/>
</dbReference>
<dbReference type="PANTHER" id="PTHR10281:SF106">
    <property type="entry name" value="IP06960P-RELATED"/>
    <property type="match status" value="1"/>
</dbReference>
<keyword evidence="6" id="KW-1185">Reference proteome</keyword>
<dbReference type="InterPro" id="IPR001199">
    <property type="entry name" value="Cyt_B5-like_heme/steroid-bd"/>
</dbReference>
<dbReference type="GO" id="GO:0005783">
    <property type="term" value="C:endoplasmic reticulum"/>
    <property type="evidence" value="ECO:0007669"/>
    <property type="project" value="TreeGrafter"/>
</dbReference>
<dbReference type="SUPFAM" id="SSF55856">
    <property type="entry name" value="Cytochrome b5-like heme/steroid binding domain"/>
    <property type="match status" value="1"/>
</dbReference>
<keyword evidence="3" id="KW-1133">Transmembrane helix</keyword>
<evidence type="ECO:0000313" key="5">
    <source>
        <dbReference type="EMBL" id="CAI6355576.1"/>
    </source>
</evidence>
<dbReference type="AlphaFoldDB" id="A0AAV0WIC2"/>
<evidence type="ECO:0000256" key="2">
    <source>
        <dbReference type="SAM" id="MobiDB-lite"/>
    </source>
</evidence>
<feature type="compositionally biased region" description="Basic and acidic residues" evidence="2">
    <location>
        <begin position="212"/>
        <end position="226"/>
    </location>
</feature>
<comment type="similarity">
    <text evidence="1">Belongs to the cytochrome b5 family. MAPR subfamily.</text>
</comment>
<dbReference type="PANTHER" id="PTHR10281">
    <property type="entry name" value="MEMBRANE-ASSOCIATED PROGESTERONE RECEPTOR COMPONENT-RELATED"/>
    <property type="match status" value="1"/>
</dbReference>
<feature type="compositionally biased region" description="Polar residues" evidence="2">
    <location>
        <begin position="227"/>
        <end position="237"/>
    </location>
</feature>
<comment type="caution">
    <text evidence="5">The sequence shown here is derived from an EMBL/GenBank/DDBJ whole genome shotgun (WGS) entry which is preliminary data.</text>
</comment>
<sequence>MSSNVGDGVSDAVDGVYDVYSVSFWLKVLLNGSLVAIITFLLMKIFMKRNEPQVEEEDDVTLPKMKKRDFTIQELREFDGTKGDGRILVAINGKVFDVTKGKHFYGPGGVYSTFGGHDASRGLATFSVSGKDEYDDLSDLNSLEIESMLEWETQFMEKYDYVGRLLKPGEPHSYYTDEEETPTNKLHLENPKQCESEKPKNYAGGDSTDINELPKTETKDNNKETVDNNSTGSLSSDSNDEKPEATKILDNPTKQDEIQNLEN</sequence>
<feature type="compositionally biased region" description="Basic and acidic residues" evidence="2">
    <location>
        <begin position="239"/>
        <end position="257"/>
    </location>
</feature>
<accession>A0AAV0WIC2</accession>
<dbReference type="Pfam" id="PF00173">
    <property type="entry name" value="Cyt-b5"/>
    <property type="match status" value="1"/>
</dbReference>
<dbReference type="Proteomes" id="UP001160148">
    <property type="component" value="Unassembled WGS sequence"/>
</dbReference>
<gene>
    <name evidence="5" type="ORF">MEUPH1_LOCUS11410</name>
</gene>
<feature type="transmembrane region" description="Helical" evidence="3">
    <location>
        <begin position="24"/>
        <end position="43"/>
    </location>
</feature>
<dbReference type="InterPro" id="IPR036400">
    <property type="entry name" value="Cyt_B5-like_heme/steroid_sf"/>
</dbReference>
<evidence type="ECO:0000259" key="4">
    <source>
        <dbReference type="SMART" id="SM01117"/>
    </source>
</evidence>
<dbReference type="InterPro" id="IPR050577">
    <property type="entry name" value="MAPR/NEUFC/NENF-like"/>
</dbReference>
<name>A0AAV0WIC2_9HEMI</name>
<feature type="compositionally biased region" description="Basic and acidic residues" evidence="2">
    <location>
        <begin position="186"/>
        <end position="200"/>
    </location>
</feature>
<dbReference type="GO" id="GO:0016020">
    <property type="term" value="C:membrane"/>
    <property type="evidence" value="ECO:0007669"/>
    <property type="project" value="TreeGrafter"/>
</dbReference>
<keyword evidence="3" id="KW-0472">Membrane</keyword>
<evidence type="ECO:0000313" key="6">
    <source>
        <dbReference type="Proteomes" id="UP001160148"/>
    </source>
</evidence>
<dbReference type="Gene3D" id="3.10.120.10">
    <property type="entry name" value="Cytochrome b5-like heme/steroid binding domain"/>
    <property type="match status" value="1"/>
</dbReference>
<feature type="region of interest" description="Disordered" evidence="2">
    <location>
        <begin position="173"/>
        <end position="263"/>
    </location>
</feature>